<comment type="caution">
    <text evidence="2">The sequence shown here is derived from an EMBL/GenBank/DDBJ whole genome shotgun (WGS) entry which is preliminary data.</text>
</comment>
<sequence>MKQISKILFFLLLFLYSSCNNNVNNSIGPLVVSQLIDLGKLNTFYKNSFDYTSRGHNPHKKMTYTFSVDFQRSYIIKSDRNVQLILKDNQPNRLASRANFIPSKPVNSEIYDGAQLTSEVMTLEIINKDSTNLTGRPSFSIKAVSDNVLDLATPSPTLDESIIFSNKDYEPDNRLGISFDIISTTYFNISANGHVSIGLHN</sequence>
<feature type="signal peptide" evidence="1">
    <location>
        <begin position="1"/>
        <end position="21"/>
    </location>
</feature>
<organism evidence="2 3">
    <name type="scientific">Aquimarina brevivitae</name>
    <dbReference type="NCBI Taxonomy" id="323412"/>
    <lineage>
        <taxon>Bacteria</taxon>
        <taxon>Pseudomonadati</taxon>
        <taxon>Bacteroidota</taxon>
        <taxon>Flavobacteriia</taxon>
        <taxon>Flavobacteriales</taxon>
        <taxon>Flavobacteriaceae</taxon>
        <taxon>Aquimarina</taxon>
    </lineage>
</organism>
<keyword evidence="3" id="KW-1185">Reference proteome</keyword>
<dbReference type="Proteomes" id="UP000292262">
    <property type="component" value="Unassembled WGS sequence"/>
</dbReference>
<dbReference type="AlphaFoldDB" id="A0A4Q7PI48"/>
<name>A0A4Q7PI48_9FLAO</name>
<gene>
    <name evidence="2" type="ORF">EV197_1118</name>
</gene>
<dbReference type="RefSeq" id="WP_130285701.1">
    <property type="nucleotide sequence ID" value="NZ_SGXE01000001.1"/>
</dbReference>
<evidence type="ECO:0000256" key="1">
    <source>
        <dbReference type="SAM" id="SignalP"/>
    </source>
</evidence>
<proteinExistence type="predicted"/>
<dbReference type="EMBL" id="SGXE01000001">
    <property type="protein sequence ID" value="RZS99887.1"/>
    <property type="molecule type" value="Genomic_DNA"/>
</dbReference>
<reference evidence="2 3" key="1">
    <citation type="submission" date="2019-02" db="EMBL/GenBank/DDBJ databases">
        <title>Genomic Encyclopedia of Type Strains, Phase IV (KMG-IV): sequencing the most valuable type-strain genomes for metagenomic binning, comparative biology and taxonomic classification.</title>
        <authorList>
            <person name="Goeker M."/>
        </authorList>
    </citation>
    <scope>NUCLEOTIDE SEQUENCE [LARGE SCALE GENOMIC DNA]</scope>
    <source>
        <strain evidence="2 3">DSM 17196</strain>
    </source>
</reference>
<evidence type="ECO:0000313" key="3">
    <source>
        <dbReference type="Proteomes" id="UP000292262"/>
    </source>
</evidence>
<keyword evidence="1" id="KW-0732">Signal</keyword>
<protein>
    <submittedName>
        <fullName evidence="2">Uncharacterized protein</fullName>
    </submittedName>
</protein>
<accession>A0A4Q7PI48</accession>
<evidence type="ECO:0000313" key="2">
    <source>
        <dbReference type="EMBL" id="RZS99887.1"/>
    </source>
</evidence>
<feature type="chain" id="PRO_5020851368" evidence="1">
    <location>
        <begin position="22"/>
        <end position="201"/>
    </location>
</feature>